<dbReference type="AlphaFoldDB" id="A0A1I5AHA0"/>
<evidence type="ECO:0000313" key="2">
    <source>
        <dbReference type="EMBL" id="SFN61808.1"/>
    </source>
</evidence>
<dbReference type="RefSeq" id="WP_091648942.1">
    <property type="nucleotide sequence ID" value="NZ_FOVW01000001.1"/>
</dbReference>
<dbReference type="STRING" id="226506.SAMN04488519_101160"/>
<dbReference type="PROSITE" id="PS51257">
    <property type="entry name" value="PROKAR_LIPOPROTEIN"/>
    <property type="match status" value="1"/>
</dbReference>
<feature type="signal peptide" evidence="1">
    <location>
        <begin position="1"/>
        <end position="19"/>
    </location>
</feature>
<keyword evidence="3" id="KW-1185">Reference proteome</keyword>
<name>A0A1I5AHA0_9BACT</name>
<accession>A0A1I5AHA0</accession>
<dbReference type="EMBL" id="FOVW01000001">
    <property type="protein sequence ID" value="SFN61808.1"/>
    <property type="molecule type" value="Genomic_DNA"/>
</dbReference>
<proteinExistence type="predicted"/>
<feature type="chain" id="PRO_5011447713" evidence="1">
    <location>
        <begin position="20"/>
        <end position="145"/>
    </location>
</feature>
<sequence length="145" mass="15458">MKYLKIVTFILAISLVGCASEEDSSMDIRITINGQVLFEDRGDFNGDIDGDFNGNGGSGSKTFLWRNNLRTADYNADTTSTSSGTFNMEVKDSNGKVVLNRSLRGGTEPDSFSGVTASGSPGIWQVTITLTSFKGDGSFSLSEGD</sequence>
<reference evidence="3" key="1">
    <citation type="submission" date="2016-10" db="EMBL/GenBank/DDBJ databases">
        <authorList>
            <person name="Varghese N."/>
            <person name="Submissions S."/>
        </authorList>
    </citation>
    <scope>NUCLEOTIDE SEQUENCE [LARGE SCALE GENOMIC DNA]</scope>
    <source>
        <strain evidence="3">DSM 15282</strain>
    </source>
</reference>
<dbReference type="Proteomes" id="UP000199564">
    <property type="component" value="Unassembled WGS sequence"/>
</dbReference>
<evidence type="ECO:0000313" key="3">
    <source>
        <dbReference type="Proteomes" id="UP000199564"/>
    </source>
</evidence>
<gene>
    <name evidence="2" type="ORF">SAMN04488519_101160</name>
</gene>
<evidence type="ECO:0000256" key="1">
    <source>
        <dbReference type="SAM" id="SignalP"/>
    </source>
</evidence>
<keyword evidence="1" id="KW-0732">Signal</keyword>
<organism evidence="2 3">
    <name type="scientific">Algoriphagus ornithinivorans</name>
    <dbReference type="NCBI Taxonomy" id="226506"/>
    <lineage>
        <taxon>Bacteria</taxon>
        <taxon>Pseudomonadati</taxon>
        <taxon>Bacteroidota</taxon>
        <taxon>Cytophagia</taxon>
        <taxon>Cytophagales</taxon>
        <taxon>Cyclobacteriaceae</taxon>
        <taxon>Algoriphagus</taxon>
    </lineage>
</organism>
<protein>
    <submittedName>
        <fullName evidence="2">Uncharacterized protein</fullName>
    </submittedName>
</protein>